<gene>
    <name evidence="5" type="primary">Strada</name>
</gene>
<comment type="similarity">
    <text evidence="1">Belongs to the protein kinase superfamily. STE Ser/Thr protein kinase family. STE20 subfamily.</text>
</comment>
<proteinExistence type="evidence at transcript level"/>
<dbReference type="GO" id="GO:1902554">
    <property type="term" value="C:serine/threonine protein kinase complex"/>
    <property type="evidence" value="ECO:0007669"/>
    <property type="project" value="TreeGrafter"/>
</dbReference>
<dbReference type="InterPro" id="IPR000719">
    <property type="entry name" value="Prot_kinase_dom"/>
</dbReference>
<dbReference type="PANTHER" id="PTHR48014">
    <property type="entry name" value="SERINE/THREONINE-PROTEIN KINASE FRAY2"/>
    <property type="match status" value="1"/>
</dbReference>
<evidence type="ECO:0000256" key="3">
    <source>
        <dbReference type="SAM" id="MobiDB-lite"/>
    </source>
</evidence>
<dbReference type="EMBL" id="LR790800">
    <property type="protein sequence ID" value="CAB3266662.1"/>
    <property type="molecule type" value="mRNA"/>
</dbReference>
<dbReference type="Gene3D" id="3.30.200.20">
    <property type="entry name" value="Phosphorylase Kinase, domain 1"/>
    <property type="match status" value="1"/>
</dbReference>
<dbReference type="Pfam" id="PF00069">
    <property type="entry name" value="Pkinase"/>
    <property type="match status" value="1"/>
</dbReference>
<keyword evidence="5" id="KW-0418">Kinase</keyword>
<dbReference type="InterPro" id="IPR011009">
    <property type="entry name" value="Kinase-like_dom_sf"/>
</dbReference>
<dbReference type="AlphaFoldDB" id="A0A6F9DTA1"/>
<feature type="domain" description="Protein kinase" evidence="4">
    <location>
        <begin position="10"/>
        <end position="300"/>
    </location>
</feature>
<organism evidence="5">
    <name type="scientific">Phallusia mammillata</name>
    <dbReference type="NCBI Taxonomy" id="59560"/>
    <lineage>
        <taxon>Eukaryota</taxon>
        <taxon>Metazoa</taxon>
        <taxon>Chordata</taxon>
        <taxon>Tunicata</taxon>
        <taxon>Ascidiacea</taxon>
        <taxon>Phlebobranchia</taxon>
        <taxon>Ascidiidae</taxon>
        <taxon>Phallusia</taxon>
    </lineage>
</organism>
<dbReference type="Gene3D" id="1.10.510.10">
    <property type="entry name" value="Transferase(Phosphotransferase) domain 1"/>
    <property type="match status" value="1"/>
</dbReference>
<feature type="compositionally biased region" description="Polar residues" evidence="3">
    <location>
        <begin position="251"/>
        <end position="264"/>
    </location>
</feature>
<evidence type="ECO:0000259" key="4">
    <source>
        <dbReference type="PROSITE" id="PS50011"/>
    </source>
</evidence>
<evidence type="ECO:0000256" key="1">
    <source>
        <dbReference type="ARBA" id="ARBA00008874"/>
    </source>
</evidence>
<dbReference type="PROSITE" id="PS50011">
    <property type="entry name" value="PROTEIN_KINASE_DOM"/>
    <property type="match status" value="1"/>
</dbReference>
<keyword evidence="5" id="KW-0808">Transferase</keyword>
<dbReference type="SUPFAM" id="SSF56112">
    <property type="entry name" value="Protein kinase-like (PK-like)"/>
    <property type="match status" value="1"/>
</dbReference>
<evidence type="ECO:0000313" key="5">
    <source>
        <dbReference type="EMBL" id="CAB3266662.1"/>
    </source>
</evidence>
<comment type="function">
    <text evidence="2">Pseudokinase which, in complex with CAB39/MO25 (CAB39/MO25alpha or CAB39L/MO25beta), binds to and activates STK11/LKB1. Adopts a closed conformation typical of active protein kinases and binds STK11/LKB1 as a pseudosubstrate, promoting conformational change of STK11/LKB1 in an active conformation.</text>
</comment>
<name>A0A6F9DTA1_9ASCI</name>
<sequence>MTNNLTISEFNLIQVVGRSCFSPTSVYLSKRRKSSKLCAIRATDLESCSLLSLAYIQHELVVSRSFCHPNVLIHENAFVDCRNLYVVTEMMTFGSCSDLIEAHFKYGLDETVISHILKGILKALQYIHQLGFIHRNVKASHILLSDNGVVKLCGHRNVITFLSKEYRIQKVYDFPKHDSMLLPWLSPEVLKQDMEGYTSQSDIYSLGITACELANGHAPFTDMPCTQMLLEKLNGTVPCLLDETTVPPTEDPSSPENNEQQMVSRSRKFSPNFHKFVFSCLQFQPSSRPTASEALCDLFIEQTILTPIDLAEKLKPLVPITSFNPDKDLLPSIDIKVLEDKIASVNLTDVSWDFDVTG</sequence>
<dbReference type="GO" id="GO:0004672">
    <property type="term" value="F:protein kinase activity"/>
    <property type="evidence" value="ECO:0007669"/>
    <property type="project" value="InterPro"/>
</dbReference>
<dbReference type="PANTHER" id="PTHR48014:SF21">
    <property type="entry name" value="SERINE_THREONINE-PROTEIN KINASE FRAY2"/>
    <property type="match status" value="1"/>
</dbReference>
<feature type="region of interest" description="Disordered" evidence="3">
    <location>
        <begin position="244"/>
        <end position="264"/>
    </location>
</feature>
<dbReference type="GO" id="GO:0006611">
    <property type="term" value="P:protein export from nucleus"/>
    <property type="evidence" value="ECO:0007669"/>
    <property type="project" value="TreeGrafter"/>
</dbReference>
<protein>
    <submittedName>
        <fullName evidence="5">STE20-related kinase adapter protein alpha</fullName>
    </submittedName>
</protein>
<reference evidence="5" key="1">
    <citation type="submission" date="2020-04" db="EMBL/GenBank/DDBJ databases">
        <authorList>
            <person name="Neveu A P."/>
        </authorList>
    </citation>
    <scope>NUCLEOTIDE SEQUENCE</scope>
    <source>
        <tissue evidence="5">Whole embryo</tissue>
    </source>
</reference>
<dbReference type="GO" id="GO:0043539">
    <property type="term" value="F:protein serine/threonine kinase activator activity"/>
    <property type="evidence" value="ECO:0007669"/>
    <property type="project" value="InterPro"/>
</dbReference>
<evidence type="ECO:0000256" key="2">
    <source>
        <dbReference type="ARBA" id="ARBA00034653"/>
    </source>
</evidence>
<dbReference type="InterPro" id="IPR047173">
    <property type="entry name" value="STRAD_A/B-like"/>
</dbReference>
<accession>A0A6F9DTA1</accession>
<dbReference type="GO" id="GO:0005524">
    <property type="term" value="F:ATP binding"/>
    <property type="evidence" value="ECO:0007669"/>
    <property type="project" value="InterPro"/>
</dbReference>